<dbReference type="EMBL" id="AAXW01000068">
    <property type="protein sequence ID" value="EAZ88757.1"/>
    <property type="molecule type" value="Genomic_DNA"/>
</dbReference>
<dbReference type="SUPFAM" id="SSF100950">
    <property type="entry name" value="NagB/RpiA/CoA transferase-like"/>
    <property type="match status" value="1"/>
</dbReference>
<dbReference type="Pfam" id="PF01182">
    <property type="entry name" value="Glucosamine_iso"/>
    <property type="match status" value="1"/>
</dbReference>
<dbReference type="GO" id="GO:0019262">
    <property type="term" value="P:N-acetylneuraminate catabolic process"/>
    <property type="evidence" value="ECO:0007669"/>
    <property type="project" value="TreeGrafter"/>
</dbReference>
<keyword evidence="4" id="KW-1185">Reference proteome</keyword>
<dbReference type="GO" id="GO:0006043">
    <property type="term" value="P:glucosamine catabolic process"/>
    <property type="evidence" value="ECO:0007669"/>
    <property type="project" value="TreeGrafter"/>
</dbReference>
<evidence type="ECO:0000256" key="1">
    <source>
        <dbReference type="ARBA" id="ARBA00023277"/>
    </source>
</evidence>
<accession>A3IXQ6</accession>
<dbReference type="Proteomes" id="UP000003781">
    <property type="component" value="Unassembled WGS sequence"/>
</dbReference>
<dbReference type="AlphaFoldDB" id="A3IXQ6"/>
<comment type="caution">
    <text evidence="3">The sequence shown here is derived from an EMBL/GenBank/DDBJ whole genome shotgun (WGS) entry which is preliminary data.</text>
</comment>
<evidence type="ECO:0000313" key="4">
    <source>
        <dbReference type="Proteomes" id="UP000003781"/>
    </source>
</evidence>
<organism evidence="3 4">
    <name type="scientific">Crocosphaera chwakensis CCY0110</name>
    <dbReference type="NCBI Taxonomy" id="391612"/>
    <lineage>
        <taxon>Bacteria</taxon>
        <taxon>Bacillati</taxon>
        <taxon>Cyanobacteriota</taxon>
        <taxon>Cyanophyceae</taxon>
        <taxon>Oscillatoriophycideae</taxon>
        <taxon>Chroococcales</taxon>
        <taxon>Aphanothecaceae</taxon>
        <taxon>Crocosphaera</taxon>
        <taxon>Crocosphaera chwakensis</taxon>
    </lineage>
</organism>
<dbReference type="PANTHER" id="PTHR11280:SF6">
    <property type="entry name" value="GLUCOSAMINE-6-PHOSPHATE ISOMERASE NAGB"/>
    <property type="match status" value="1"/>
</dbReference>
<dbReference type="GO" id="GO:0006046">
    <property type="term" value="P:N-acetylglucosamine catabolic process"/>
    <property type="evidence" value="ECO:0007669"/>
    <property type="project" value="TreeGrafter"/>
</dbReference>
<evidence type="ECO:0000259" key="2">
    <source>
        <dbReference type="Pfam" id="PF01182"/>
    </source>
</evidence>
<protein>
    <submittedName>
        <fullName evidence="3">6-phosphogluconolactonase</fullName>
    </submittedName>
</protein>
<dbReference type="GO" id="GO:0004342">
    <property type="term" value="F:glucosamine-6-phosphate deaminase activity"/>
    <property type="evidence" value="ECO:0007669"/>
    <property type="project" value="InterPro"/>
</dbReference>
<dbReference type="RefSeq" id="WP_008278166.1">
    <property type="nucleotide sequence ID" value="NZ_AAXW01000068.1"/>
</dbReference>
<dbReference type="PANTHER" id="PTHR11280">
    <property type="entry name" value="GLUCOSAMINE-6-PHOSPHATE ISOMERASE"/>
    <property type="match status" value="1"/>
</dbReference>
<dbReference type="GO" id="GO:0042802">
    <property type="term" value="F:identical protein binding"/>
    <property type="evidence" value="ECO:0007669"/>
    <property type="project" value="TreeGrafter"/>
</dbReference>
<dbReference type="InterPro" id="IPR006148">
    <property type="entry name" value="Glc/Gal-6P_isomerase"/>
</dbReference>
<feature type="domain" description="Glucosamine/galactosamine-6-phosphate isomerase" evidence="2">
    <location>
        <begin position="19"/>
        <end position="244"/>
    </location>
</feature>
<dbReference type="InterPro" id="IPR004547">
    <property type="entry name" value="Glucosamine6P_isomerase"/>
</dbReference>
<dbReference type="CDD" id="cd01399">
    <property type="entry name" value="GlcN6P_deaminase"/>
    <property type="match status" value="1"/>
</dbReference>
<keyword evidence="1" id="KW-0119">Carbohydrate metabolism</keyword>
<dbReference type="GO" id="GO:0005975">
    <property type="term" value="P:carbohydrate metabolic process"/>
    <property type="evidence" value="ECO:0007669"/>
    <property type="project" value="InterPro"/>
</dbReference>
<reference evidence="3 4" key="1">
    <citation type="submission" date="2007-03" db="EMBL/GenBank/DDBJ databases">
        <authorList>
            <person name="Stal L."/>
            <person name="Ferriera S."/>
            <person name="Johnson J."/>
            <person name="Kravitz S."/>
            <person name="Beeson K."/>
            <person name="Sutton G."/>
            <person name="Rogers Y.-H."/>
            <person name="Friedman R."/>
            <person name="Frazier M."/>
            <person name="Venter J.C."/>
        </authorList>
    </citation>
    <scope>NUCLEOTIDE SEQUENCE [LARGE SCALE GENOMIC DNA]</scope>
    <source>
        <strain evidence="3 4">CCY0110</strain>
    </source>
</reference>
<dbReference type="eggNOG" id="COG0363">
    <property type="taxonomic scope" value="Bacteria"/>
</dbReference>
<dbReference type="OrthoDB" id="9791139at2"/>
<dbReference type="InterPro" id="IPR037171">
    <property type="entry name" value="NagB/RpiA_transferase-like"/>
</dbReference>
<name>A3IXQ6_9CHRO</name>
<dbReference type="GO" id="GO:0005737">
    <property type="term" value="C:cytoplasm"/>
    <property type="evidence" value="ECO:0007669"/>
    <property type="project" value="TreeGrafter"/>
</dbReference>
<sequence length="265" mass="29929">MKSYQVLTIDSLAAQIYENEEKLSTGAAKIGQEYIEKLLDNQAEVTIVLATGNSQLKFLDILIASHKIDWSRINLLHLDEYLGIEGKNSASFRFYLHERVEKRINPKSFNYLIGDALEPIQECDRYTQLLKKYPIDLCCLGVGVNGHLAFNEPQVANFDDPHWVKIVKLDQQTRWIQVSQGHFKNFDQVPKYALTVTIPTILSAKKIICLAPGENKAEIVKQMLQEEISTQCPSSILRKHSNATLLLDQQSAALLSSPDEESGEN</sequence>
<dbReference type="Gene3D" id="3.40.50.1360">
    <property type="match status" value="1"/>
</dbReference>
<proteinExistence type="predicted"/>
<evidence type="ECO:0000313" key="3">
    <source>
        <dbReference type="EMBL" id="EAZ88757.1"/>
    </source>
</evidence>
<gene>
    <name evidence="3" type="ORF">CY0110_27929</name>
</gene>